<dbReference type="Proteomes" id="UP000271098">
    <property type="component" value="Unassembled WGS sequence"/>
</dbReference>
<name>A0A183DC72_9BILA</name>
<dbReference type="EMBL" id="UYRT01014644">
    <property type="protein sequence ID" value="VDK54218.1"/>
    <property type="molecule type" value="Genomic_DNA"/>
</dbReference>
<reference evidence="3" key="1">
    <citation type="submission" date="2016-06" db="UniProtKB">
        <authorList>
            <consortium name="WormBaseParasite"/>
        </authorList>
    </citation>
    <scope>IDENTIFICATION</scope>
</reference>
<organism evidence="3">
    <name type="scientific">Gongylonema pulchrum</name>
    <dbReference type="NCBI Taxonomy" id="637853"/>
    <lineage>
        <taxon>Eukaryota</taxon>
        <taxon>Metazoa</taxon>
        <taxon>Ecdysozoa</taxon>
        <taxon>Nematoda</taxon>
        <taxon>Chromadorea</taxon>
        <taxon>Rhabditida</taxon>
        <taxon>Spirurina</taxon>
        <taxon>Spiruromorpha</taxon>
        <taxon>Spiruroidea</taxon>
        <taxon>Gongylonematidae</taxon>
        <taxon>Gongylonema</taxon>
    </lineage>
</organism>
<accession>A0A183DC72</accession>
<evidence type="ECO:0000313" key="3">
    <source>
        <dbReference type="WBParaSite" id="GPUH_0000632201-mRNA-1"/>
    </source>
</evidence>
<sequence>MCHRACCVLCYLTHSLQSLGCWYYHDNLDINEHRTHRLPWISRYQVESDLCLTIITAVGTGVEFTAHILLVFVSSLGTRENRMAASIALYDDDDNDAAEAISKGSEESCEVAQGSQW</sequence>
<evidence type="ECO:0000313" key="1">
    <source>
        <dbReference type="EMBL" id="VDK54218.1"/>
    </source>
</evidence>
<keyword evidence="2" id="KW-1185">Reference proteome</keyword>
<gene>
    <name evidence="1" type="ORF">GPUH_LOCUS6311</name>
</gene>
<reference evidence="1 2" key="2">
    <citation type="submission" date="2018-11" db="EMBL/GenBank/DDBJ databases">
        <authorList>
            <consortium name="Pathogen Informatics"/>
        </authorList>
    </citation>
    <scope>NUCLEOTIDE SEQUENCE [LARGE SCALE GENOMIC DNA]</scope>
</reference>
<dbReference type="WBParaSite" id="GPUH_0000632201-mRNA-1">
    <property type="protein sequence ID" value="GPUH_0000632201-mRNA-1"/>
    <property type="gene ID" value="GPUH_0000632201"/>
</dbReference>
<evidence type="ECO:0000313" key="2">
    <source>
        <dbReference type="Proteomes" id="UP000271098"/>
    </source>
</evidence>
<dbReference type="AlphaFoldDB" id="A0A183DC72"/>
<protein>
    <submittedName>
        <fullName evidence="3">Secreted protein</fullName>
    </submittedName>
</protein>
<proteinExistence type="predicted"/>